<keyword evidence="4" id="KW-1185">Reference proteome</keyword>
<protein>
    <submittedName>
        <fullName evidence="3">DUF881 domain-containing protein</fullName>
    </submittedName>
</protein>
<name>A0A6I0FBJ7_9FIRM</name>
<dbReference type="PANTHER" id="PTHR37313:SF2">
    <property type="entry name" value="UPF0749 PROTEIN YLXX"/>
    <property type="match status" value="1"/>
</dbReference>
<evidence type="ECO:0000313" key="4">
    <source>
        <dbReference type="Proteomes" id="UP000432715"/>
    </source>
</evidence>
<dbReference type="EMBL" id="WBZC01000009">
    <property type="protein sequence ID" value="KAB3537712.1"/>
    <property type="molecule type" value="Genomic_DNA"/>
</dbReference>
<dbReference type="AlphaFoldDB" id="A0A6I0FBJ7"/>
<evidence type="ECO:0000256" key="2">
    <source>
        <dbReference type="SAM" id="Coils"/>
    </source>
</evidence>
<dbReference type="PANTHER" id="PTHR37313">
    <property type="entry name" value="UPF0749 PROTEIN RV1825"/>
    <property type="match status" value="1"/>
</dbReference>
<comment type="similarity">
    <text evidence="1">Belongs to the UPF0749 family.</text>
</comment>
<dbReference type="OrthoDB" id="9776196at2"/>
<gene>
    <name evidence="3" type="ORF">F8154_02570</name>
</gene>
<reference evidence="3 4" key="1">
    <citation type="submission" date="2019-10" db="EMBL/GenBank/DDBJ databases">
        <title>Alkaliphilus serpentinus sp. nov. and Alkaliphilus pronyensis sp. nov., two novel anaerobic alkaliphilic species isolated from the serpentinized-hosted hydrothermal field of the Prony Bay (New Caledonia).</title>
        <authorList>
            <person name="Postec A."/>
        </authorList>
    </citation>
    <scope>NUCLEOTIDE SEQUENCE [LARGE SCALE GENOMIC DNA]</scope>
    <source>
        <strain evidence="3 4">LacV</strain>
    </source>
</reference>
<evidence type="ECO:0000313" key="3">
    <source>
        <dbReference type="EMBL" id="KAB3537712.1"/>
    </source>
</evidence>
<evidence type="ECO:0000256" key="1">
    <source>
        <dbReference type="ARBA" id="ARBA00009108"/>
    </source>
</evidence>
<keyword evidence="2" id="KW-0175">Coiled coil</keyword>
<proteinExistence type="inferred from homology"/>
<dbReference type="Pfam" id="PF05949">
    <property type="entry name" value="DUF881"/>
    <property type="match status" value="1"/>
</dbReference>
<dbReference type="RefSeq" id="WP_151860027.1">
    <property type="nucleotide sequence ID" value="NZ_WBZC01000009.1"/>
</dbReference>
<feature type="coiled-coil region" evidence="2">
    <location>
        <begin position="42"/>
        <end position="76"/>
    </location>
</feature>
<sequence>MKSKILGLFILVLFIIFGTLVGIQIDSDTYLSQGDLNYPINRDFEIKEINELTEANSNIEKRIDELSKQVEEYEKERAIESIPLSSLRNQVNKYKLLAGYTPVKGSGVTIVLDGNLQENIADIVEGKRYLINLVNELRAFGGEAISINEFRITARSEIVLAGNHIIINGTYIAPPYVIKAIGDTYSLERYVEHRTLIFENMLADGIKSSVEFSDNIEILGIVREKPMQFLEVMEE</sequence>
<accession>A0A6I0FBJ7</accession>
<dbReference type="Proteomes" id="UP000432715">
    <property type="component" value="Unassembled WGS sequence"/>
</dbReference>
<dbReference type="Gene3D" id="3.30.70.1880">
    <property type="entry name" value="Protein of unknown function DUF881"/>
    <property type="match status" value="1"/>
</dbReference>
<dbReference type="InterPro" id="IPR010273">
    <property type="entry name" value="DUF881"/>
</dbReference>
<comment type="caution">
    <text evidence="3">The sequence shown here is derived from an EMBL/GenBank/DDBJ whole genome shotgun (WGS) entry which is preliminary data.</text>
</comment>
<organism evidence="3 4">
    <name type="scientific">Alkaliphilus pronyensis</name>
    <dbReference type="NCBI Taxonomy" id="1482732"/>
    <lineage>
        <taxon>Bacteria</taxon>
        <taxon>Bacillati</taxon>
        <taxon>Bacillota</taxon>
        <taxon>Clostridia</taxon>
        <taxon>Peptostreptococcales</taxon>
        <taxon>Natronincolaceae</taxon>
        <taxon>Alkaliphilus</taxon>
    </lineage>
</organism>